<dbReference type="EMBL" id="LR796671">
    <property type="protein sequence ID" value="CAB4158553.1"/>
    <property type="molecule type" value="Genomic_DNA"/>
</dbReference>
<protein>
    <submittedName>
        <fullName evidence="1">Uncharacterized protein</fullName>
    </submittedName>
</protein>
<sequence>MALQIKRGTNTQRLALTLLAAEPFFVTNYVAAGVSPFWIGDGTTPGGVAVMPTQFDELTDVEDAAAPIANNSFVQYDAAVDLWKRNTAITVDGTATFNNTAVAVSNDLNTVLARPLIVKHLYPKQFAYDNIQRHGVNNYISVQIAGTLAADLVTGTRFRFTALPASYSGSLSTATDYFMIRITNSIFYIASSLANAQAGTGIVLQPGNLATAPAGAQIDPYNSDLEAGVAFNLENRGGDAEYIAAAIDAGKVSDTDGRLKFFVRNDGALPATPQMTIDGDGNVTAAGNVTVSGTLTANNIAGNPVFSSMTLSGALAVNSTTNAVSTTTGSIVTAGGIGVARDIVAGEDIIVAGTVDINSTTQSNGPTSGALTVAGGVGIERILNVGGDVRVDSTTASTSTSSGALRVLGGAGIGGALFADSAAIANNLTVGGNLVVNGSTTTINSTTLTVDDKNIELASTASPTDALADGGGITLRGTTDKTILWLDATDSWTFNQAIASSNGARLGNVTVGQASDQTISTASGNLILASNSNTITTSAIIDSSNYIESGVVRIGSGVSGDTVTTTAGNLKLGAAGTNAVELLNTLNAGAVNITGAVNLSGTVSSDLIFNDGGTTQRGIRGTAGGNDYWFVGGDATGSDSAQLILATGDNGSEPVVVRQYTGLVLDANSNYRELVLLDSSGNTTLPGNLNSLGTINTAGTEFVINYDHAGVPTDNGQIRIERGTSSDAVLRWNETTDRWQYGTDASLLSMPDQAVDTSSSPTFAGLTVAGDSINLAQNTVLGYSENNNRLNRPTVRSSTGTVSGFRVSAPVATASAIAVISAFNTNDLNNGKSVNLIASNGATDPYRIQISTVTGGTIGSAGDSLAFYDNQTRFATVNPAGPTNSTDLVTKSYLESGASELAEVKLDSVAVLNTATLTTTTTAANQVLDSNSAATYRSAKYQVQIASATDYQAMEILLIHNGTTAAITVYADIKTGSTDLATFGADVSGGNFRLLTTPTNAATTYKVTKTLITV</sequence>
<evidence type="ECO:0000313" key="1">
    <source>
        <dbReference type="EMBL" id="CAB4158553.1"/>
    </source>
</evidence>
<reference evidence="1" key="1">
    <citation type="submission" date="2020-04" db="EMBL/GenBank/DDBJ databases">
        <authorList>
            <person name="Chiriac C."/>
            <person name="Salcher M."/>
            <person name="Ghai R."/>
            <person name="Kavagutti S V."/>
        </authorList>
    </citation>
    <scope>NUCLEOTIDE SEQUENCE</scope>
</reference>
<name>A0A6J5NHW6_9CAUD</name>
<accession>A0A6J5NHW6</accession>
<gene>
    <name evidence="1" type="ORF">UFOVP700_17</name>
</gene>
<organism evidence="1">
    <name type="scientific">uncultured Caudovirales phage</name>
    <dbReference type="NCBI Taxonomy" id="2100421"/>
    <lineage>
        <taxon>Viruses</taxon>
        <taxon>Duplodnaviria</taxon>
        <taxon>Heunggongvirae</taxon>
        <taxon>Uroviricota</taxon>
        <taxon>Caudoviricetes</taxon>
        <taxon>Peduoviridae</taxon>
        <taxon>Maltschvirus</taxon>
        <taxon>Maltschvirus maltsch</taxon>
    </lineage>
</organism>
<proteinExistence type="predicted"/>